<evidence type="ECO:0000313" key="1">
    <source>
        <dbReference type="EMBL" id="CBY82760.1"/>
    </source>
</evidence>
<dbReference type="AlphaFoldDB" id="E7AAT9"/>
<sequence>MSYVYESPHASVHTTQNKQDIKVFDVHPRETPPKGERGNPLEEEWLKAFNLKSLDEPFMPSFSPAVQQALEPVLKGEQIQLTRGSLAKLAKRQRDSLLPHIKPALEQSDMILREKRTP</sequence>
<protein>
    <submittedName>
        <fullName evidence="1">Uncharacterized protein</fullName>
    </submittedName>
</protein>
<organism evidence="1 2">
    <name type="scientific">Helicobacter felis (strain ATCC 49179 / CCUG 28539 / NCTC 12436 / CS1)</name>
    <dbReference type="NCBI Taxonomy" id="936155"/>
    <lineage>
        <taxon>Bacteria</taxon>
        <taxon>Pseudomonadati</taxon>
        <taxon>Campylobacterota</taxon>
        <taxon>Epsilonproteobacteria</taxon>
        <taxon>Campylobacterales</taxon>
        <taxon>Helicobacteraceae</taxon>
        <taxon>Helicobacter</taxon>
    </lineage>
</organism>
<keyword evidence="2" id="KW-1185">Reference proteome</keyword>
<dbReference type="OrthoDB" id="5363768at2"/>
<name>E7AAT9_HELFC</name>
<dbReference type="RefSeq" id="WP_013469129.1">
    <property type="nucleotide sequence ID" value="NC_014810.2"/>
</dbReference>
<dbReference type="Proteomes" id="UP000007934">
    <property type="component" value="Chromosome"/>
</dbReference>
<proteinExistence type="predicted"/>
<dbReference type="EMBL" id="FQ670179">
    <property type="protein sequence ID" value="CBY82760.1"/>
    <property type="molecule type" value="Genomic_DNA"/>
</dbReference>
<dbReference type="HOGENOM" id="CLU_2069865_0_0_7"/>
<dbReference type="KEGG" id="hfe:HFELIS_06760"/>
<reference evidence="1 2" key="1">
    <citation type="journal article" date="2011" name="Genome Biol. Evol.">
        <title>Comparative whole genome sequence analysis of the carcinogenic bacterial model pathogen Helicobacter felis.</title>
        <authorList>
            <person name="Arnold I.C."/>
            <person name="Zigova Z."/>
            <person name="Holden M."/>
            <person name="Lawley T.D."/>
            <person name="Rad R."/>
            <person name="Dougan G."/>
            <person name="Falkow S."/>
            <person name="Bentley S.D."/>
            <person name="Muller A."/>
        </authorList>
    </citation>
    <scope>NUCLEOTIDE SEQUENCE [LARGE SCALE GENOMIC DNA]</scope>
    <source>
        <strain evidence="2">ATCC 49179 / CCUG 28539 / NCTC 12436 / CS1</strain>
    </source>
</reference>
<accession>E7AAT9</accession>
<dbReference type="GeneID" id="36133851"/>
<gene>
    <name evidence="1" type="ordered locus">Hfelis_06760</name>
</gene>
<evidence type="ECO:0000313" key="2">
    <source>
        <dbReference type="Proteomes" id="UP000007934"/>
    </source>
</evidence>